<evidence type="ECO:0000259" key="2">
    <source>
        <dbReference type="PROSITE" id="PS51352"/>
    </source>
</evidence>
<comment type="caution">
    <text evidence="3">The sequence shown here is derived from an EMBL/GenBank/DDBJ whole genome shotgun (WGS) entry which is preliminary data.</text>
</comment>
<feature type="domain" description="Thioredoxin" evidence="2">
    <location>
        <begin position="513"/>
        <end position="651"/>
    </location>
</feature>
<dbReference type="Gene3D" id="3.40.30.10">
    <property type="entry name" value="Glutaredoxin"/>
    <property type="match status" value="1"/>
</dbReference>
<dbReference type="InterPro" id="IPR036249">
    <property type="entry name" value="Thioredoxin-like_sf"/>
</dbReference>
<sequence>MDAFLGTRSGCRVRTLGDRDRRGRGGARRGSVRRAQRGRSQARDPCPARDVRRPRRAAGARRGGAGWRRRGGGPGRALGVPRNACQGRRPWVMRAGAALARPARRLRGAPRLPAAHPPDRHPARTAASGDRAPDAARDHARLRPALSALHRAAPQGRPQHRHLPPAHLRRGRARHPRRALRIGDVATGAGRWRSRRARAARAARAARPPGPRRRGRTRAAGRRPRGDPGDPQRMSREGSKHDARRAEARRPIRPLRRALTAWLLTASALGPACGSAETAPAPASAVTAPSSSEIDLLRRVAERYRDIQSCDLRARVQYEIGAGASQQKLDVTFVLAAARPGRLHEEIRGAQQGSLRVSNGAQTWMYFETLGQYTREETAPPDPTAVDSAMIASGHAGLTGNLLYLYRRLGTGLRSARTLRQESLTVGEASKPCVVVEASYEHPSADTEEQPRLLWIDPERALVLKSQFVVRQKVGDQIVERKEVVTYSRVDVDTPVAATEVAQFSMPGAKEQNLSGRAATDFTLKDLAGKAHSLKGQRGKVVLLDFWATWCGPCRMQMPKVDMLSREFRNKGLVVFAINEGESVAAANAYLKKNRYTTMALLDGDQAVGRSYQVTGIPTLFVIDRQGTIVAHYVGVHTEESLRAALKKAGIQ</sequence>
<feature type="compositionally biased region" description="Basic residues" evidence="1">
    <location>
        <begin position="24"/>
        <end position="37"/>
    </location>
</feature>
<dbReference type="GO" id="GO:0016209">
    <property type="term" value="F:antioxidant activity"/>
    <property type="evidence" value="ECO:0007669"/>
    <property type="project" value="InterPro"/>
</dbReference>
<feature type="region of interest" description="Disordered" evidence="1">
    <location>
        <begin position="103"/>
        <end position="137"/>
    </location>
</feature>
<reference evidence="3 4" key="1">
    <citation type="journal article" date="2019" name="Nat. Microbiol.">
        <title>Mediterranean grassland soil C-N compound turnover is dependent on rainfall and depth, and is mediated by genomically divergent microorganisms.</title>
        <authorList>
            <person name="Diamond S."/>
            <person name="Andeer P.F."/>
            <person name="Li Z."/>
            <person name="Crits-Christoph A."/>
            <person name="Burstein D."/>
            <person name="Anantharaman K."/>
            <person name="Lane K.R."/>
            <person name="Thomas B.C."/>
            <person name="Pan C."/>
            <person name="Northen T.R."/>
            <person name="Banfield J.F."/>
        </authorList>
    </citation>
    <scope>NUCLEOTIDE SEQUENCE [LARGE SCALE GENOMIC DNA]</scope>
    <source>
        <strain evidence="3">WS_8</strain>
    </source>
</reference>
<dbReference type="InterPro" id="IPR017937">
    <property type="entry name" value="Thioredoxin_CS"/>
</dbReference>
<name>A0A538TXI4_UNCEI</name>
<feature type="region of interest" description="Disordered" evidence="1">
    <location>
        <begin position="150"/>
        <end position="249"/>
    </location>
</feature>
<organism evidence="3 4">
    <name type="scientific">Eiseniibacteriota bacterium</name>
    <dbReference type="NCBI Taxonomy" id="2212470"/>
    <lineage>
        <taxon>Bacteria</taxon>
        <taxon>Candidatus Eiseniibacteriota</taxon>
    </lineage>
</organism>
<dbReference type="PANTHER" id="PTHR42852">
    <property type="entry name" value="THIOL:DISULFIDE INTERCHANGE PROTEIN DSBE"/>
    <property type="match status" value="1"/>
</dbReference>
<dbReference type="EMBL" id="VBOY01000011">
    <property type="protein sequence ID" value="TMQ68346.1"/>
    <property type="molecule type" value="Genomic_DNA"/>
</dbReference>
<dbReference type="GO" id="GO:0016491">
    <property type="term" value="F:oxidoreductase activity"/>
    <property type="evidence" value="ECO:0007669"/>
    <property type="project" value="InterPro"/>
</dbReference>
<accession>A0A538TXI4</accession>
<gene>
    <name evidence="3" type="ORF">E6K78_01425</name>
</gene>
<dbReference type="CDD" id="cd02966">
    <property type="entry name" value="TlpA_like_family"/>
    <property type="match status" value="1"/>
</dbReference>
<evidence type="ECO:0000313" key="3">
    <source>
        <dbReference type="EMBL" id="TMQ68346.1"/>
    </source>
</evidence>
<dbReference type="PROSITE" id="PS51352">
    <property type="entry name" value="THIOREDOXIN_2"/>
    <property type="match status" value="1"/>
</dbReference>
<feature type="compositionally biased region" description="Basic residues" evidence="1">
    <location>
        <begin position="192"/>
        <end position="201"/>
    </location>
</feature>
<dbReference type="PROSITE" id="PS00194">
    <property type="entry name" value="THIOREDOXIN_1"/>
    <property type="match status" value="1"/>
</dbReference>
<feature type="compositionally biased region" description="Basic and acidic residues" evidence="1">
    <location>
        <begin position="224"/>
        <end position="249"/>
    </location>
</feature>
<evidence type="ECO:0000256" key="1">
    <source>
        <dbReference type="SAM" id="MobiDB-lite"/>
    </source>
</evidence>
<protein>
    <submittedName>
        <fullName evidence="3">Redoxin domain-containing protein</fullName>
    </submittedName>
</protein>
<dbReference type="Pfam" id="PF00578">
    <property type="entry name" value="AhpC-TSA"/>
    <property type="match status" value="1"/>
</dbReference>
<dbReference type="AlphaFoldDB" id="A0A538TXI4"/>
<feature type="compositionally biased region" description="Basic residues" evidence="1">
    <location>
        <begin position="210"/>
        <end position="223"/>
    </location>
</feature>
<dbReference type="InterPro" id="IPR000866">
    <property type="entry name" value="AhpC/TSA"/>
</dbReference>
<proteinExistence type="predicted"/>
<dbReference type="InterPro" id="IPR050553">
    <property type="entry name" value="Thioredoxin_ResA/DsbE_sf"/>
</dbReference>
<dbReference type="SUPFAM" id="SSF52833">
    <property type="entry name" value="Thioredoxin-like"/>
    <property type="match status" value="1"/>
</dbReference>
<dbReference type="Gene3D" id="2.50.20.10">
    <property type="entry name" value="Lipoprotein localisation LolA/LolB/LppX"/>
    <property type="match status" value="1"/>
</dbReference>
<dbReference type="Proteomes" id="UP000316609">
    <property type="component" value="Unassembled WGS sequence"/>
</dbReference>
<feature type="compositionally biased region" description="Gly residues" evidence="1">
    <location>
        <begin position="61"/>
        <end position="76"/>
    </location>
</feature>
<evidence type="ECO:0000313" key="4">
    <source>
        <dbReference type="Proteomes" id="UP000316609"/>
    </source>
</evidence>
<feature type="compositionally biased region" description="Basic residues" evidence="1">
    <location>
        <begin position="158"/>
        <end position="180"/>
    </location>
</feature>
<feature type="region of interest" description="Disordered" evidence="1">
    <location>
        <begin position="15"/>
        <end position="83"/>
    </location>
</feature>
<dbReference type="PANTHER" id="PTHR42852:SF17">
    <property type="entry name" value="THIOREDOXIN-LIKE PROTEIN HI_1115"/>
    <property type="match status" value="1"/>
</dbReference>
<dbReference type="InterPro" id="IPR013766">
    <property type="entry name" value="Thioredoxin_domain"/>
</dbReference>